<gene>
    <name evidence="1" type="ORF">MJB10_09000</name>
</gene>
<name>A0AA96LTG3_9BACL</name>
<sequence>MTAYAGVHLLVCVFTYGRVRWVRILAAHSHRITLCLKRPTVNRPEGKSKSGGDDLVKEMSDLYAAAKK</sequence>
<dbReference type="KEGG" id="proo:MJB10_09000"/>
<keyword evidence="2" id="KW-1185">Reference proteome</keyword>
<dbReference type="EMBL" id="CP130319">
    <property type="protein sequence ID" value="WNR46211.1"/>
    <property type="molecule type" value="Genomic_DNA"/>
</dbReference>
<proteinExistence type="predicted"/>
<accession>A0AA96LTG3</accession>
<dbReference type="RefSeq" id="WP_314803721.1">
    <property type="nucleotide sequence ID" value="NZ_CP130319.1"/>
</dbReference>
<evidence type="ECO:0000313" key="1">
    <source>
        <dbReference type="EMBL" id="WNR46211.1"/>
    </source>
</evidence>
<organism evidence="1 2">
    <name type="scientific">Paenibacillus roseopurpureus</name>
    <dbReference type="NCBI Taxonomy" id="2918901"/>
    <lineage>
        <taxon>Bacteria</taxon>
        <taxon>Bacillati</taxon>
        <taxon>Bacillota</taxon>
        <taxon>Bacilli</taxon>
        <taxon>Bacillales</taxon>
        <taxon>Paenibacillaceae</taxon>
        <taxon>Paenibacillus</taxon>
    </lineage>
</organism>
<evidence type="ECO:0000313" key="2">
    <source>
        <dbReference type="Proteomes" id="UP001304650"/>
    </source>
</evidence>
<reference evidence="1" key="1">
    <citation type="submission" date="2022-02" db="EMBL/GenBank/DDBJ databases">
        <title>Paenibacillus sp. MBLB1832 Whole Genome Shotgun Sequencing.</title>
        <authorList>
            <person name="Hwang C.Y."/>
            <person name="Cho E.-S."/>
            <person name="Seo M.-J."/>
        </authorList>
    </citation>
    <scope>NUCLEOTIDE SEQUENCE</scope>
    <source>
        <strain evidence="1">MBLB1832</strain>
    </source>
</reference>
<protein>
    <submittedName>
        <fullName evidence="1">Uncharacterized protein</fullName>
    </submittedName>
</protein>
<dbReference type="Proteomes" id="UP001304650">
    <property type="component" value="Chromosome"/>
</dbReference>
<dbReference type="AlphaFoldDB" id="A0AA96LTG3"/>